<protein>
    <recommendedName>
        <fullName evidence="3">DNA-binding protein HU</fullName>
    </recommendedName>
</protein>
<dbReference type="InterPro" id="IPR010992">
    <property type="entry name" value="IHF-like_DNA-bd_dom_sf"/>
</dbReference>
<evidence type="ECO:0000313" key="2">
    <source>
        <dbReference type="EMBL" id="KKL96125.1"/>
    </source>
</evidence>
<dbReference type="Gene3D" id="4.10.520.10">
    <property type="entry name" value="IHF-like DNA-binding proteins"/>
    <property type="match status" value="1"/>
</dbReference>
<evidence type="ECO:0000256" key="1">
    <source>
        <dbReference type="ARBA" id="ARBA00023125"/>
    </source>
</evidence>
<gene>
    <name evidence="2" type="ORF">LCGC14_1847600</name>
</gene>
<dbReference type="PROSITE" id="PS00045">
    <property type="entry name" value="HISTONE_LIKE"/>
    <property type="match status" value="1"/>
</dbReference>
<dbReference type="GO" id="GO:0005829">
    <property type="term" value="C:cytosol"/>
    <property type="evidence" value="ECO:0007669"/>
    <property type="project" value="TreeGrafter"/>
</dbReference>
<dbReference type="SUPFAM" id="SSF47729">
    <property type="entry name" value="IHF-like DNA-binding proteins"/>
    <property type="match status" value="1"/>
</dbReference>
<dbReference type="GO" id="GO:0003677">
    <property type="term" value="F:DNA binding"/>
    <property type="evidence" value="ECO:0007669"/>
    <property type="project" value="UniProtKB-KW"/>
</dbReference>
<dbReference type="AlphaFoldDB" id="A0A0F9IQW8"/>
<dbReference type="PANTHER" id="PTHR33175:SF3">
    <property type="entry name" value="DNA-BINDING PROTEIN HU-BETA"/>
    <property type="match status" value="1"/>
</dbReference>
<organism evidence="2">
    <name type="scientific">marine sediment metagenome</name>
    <dbReference type="NCBI Taxonomy" id="412755"/>
    <lineage>
        <taxon>unclassified sequences</taxon>
        <taxon>metagenomes</taxon>
        <taxon>ecological metagenomes</taxon>
    </lineage>
</organism>
<evidence type="ECO:0008006" key="3">
    <source>
        <dbReference type="Google" id="ProtNLM"/>
    </source>
</evidence>
<dbReference type="Pfam" id="PF00216">
    <property type="entry name" value="Bac_DNA_binding"/>
    <property type="match status" value="1"/>
</dbReference>
<dbReference type="EMBL" id="LAZR01018514">
    <property type="protein sequence ID" value="KKL96125.1"/>
    <property type="molecule type" value="Genomic_DNA"/>
</dbReference>
<name>A0A0F9IQW8_9ZZZZ</name>
<proteinExistence type="predicted"/>
<dbReference type="PANTHER" id="PTHR33175">
    <property type="entry name" value="DNA-BINDING PROTEIN HU"/>
    <property type="match status" value="1"/>
</dbReference>
<dbReference type="InterPro" id="IPR020816">
    <property type="entry name" value="Histone-like_DNA-bd_CS"/>
</dbReference>
<accession>A0A0F9IQW8</accession>
<comment type="caution">
    <text evidence="2">The sequence shown here is derived from an EMBL/GenBank/DDBJ whole genome shotgun (WGS) entry which is preliminary data.</text>
</comment>
<dbReference type="InterPro" id="IPR000119">
    <property type="entry name" value="Hist_DNA-bd"/>
</dbReference>
<sequence length="89" mass="9686">MNKQDLVEAVAKELDTSKAQAGRAVNAVLSGISKGLRKDKNVQLIGFGTFLVRRRKARKGRNPQTGETINIKASKTVGFKVGQKFKGMV</sequence>
<dbReference type="GO" id="GO:0030527">
    <property type="term" value="F:structural constituent of chromatin"/>
    <property type="evidence" value="ECO:0007669"/>
    <property type="project" value="InterPro"/>
</dbReference>
<reference evidence="2" key="1">
    <citation type="journal article" date="2015" name="Nature">
        <title>Complex archaea that bridge the gap between prokaryotes and eukaryotes.</title>
        <authorList>
            <person name="Spang A."/>
            <person name="Saw J.H."/>
            <person name="Jorgensen S.L."/>
            <person name="Zaremba-Niedzwiedzka K."/>
            <person name="Martijn J."/>
            <person name="Lind A.E."/>
            <person name="van Eijk R."/>
            <person name="Schleper C."/>
            <person name="Guy L."/>
            <person name="Ettema T.J."/>
        </authorList>
    </citation>
    <scope>NUCLEOTIDE SEQUENCE</scope>
</reference>
<dbReference type="CDD" id="cd13831">
    <property type="entry name" value="HU"/>
    <property type="match status" value="1"/>
</dbReference>
<keyword evidence="1" id="KW-0238">DNA-binding</keyword>
<dbReference type="PRINTS" id="PR01727">
    <property type="entry name" value="DNABINDINGHU"/>
</dbReference>
<dbReference type="SMART" id="SM00411">
    <property type="entry name" value="BHL"/>
    <property type="match status" value="1"/>
</dbReference>